<accession>A0A8E0S9U7</accession>
<dbReference type="AlphaFoldDB" id="A0A8E0S9U7"/>
<dbReference type="OrthoDB" id="10256606at2759"/>
<protein>
    <submittedName>
        <fullName evidence="1">Uncharacterized protein</fullName>
    </submittedName>
</protein>
<proteinExistence type="predicted"/>
<organism evidence="1 2">
    <name type="scientific">Fasciolopsis buskii</name>
    <dbReference type="NCBI Taxonomy" id="27845"/>
    <lineage>
        <taxon>Eukaryota</taxon>
        <taxon>Metazoa</taxon>
        <taxon>Spiralia</taxon>
        <taxon>Lophotrochozoa</taxon>
        <taxon>Platyhelminthes</taxon>
        <taxon>Trematoda</taxon>
        <taxon>Digenea</taxon>
        <taxon>Plagiorchiida</taxon>
        <taxon>Echinostomata</taxon>
        <taxon>Echinostomatoidea</taxon>
        <taxon>Fasciolidae</taxon>
        <taxon>Fasciolopsis</taxon>
    </lineage>
</organism>
<comment type="caution">
    <text evidence="1">The sequence shown here is derived from an EMBL/GenBank/DDBJ whole genome shotgun (WGS) entry which is preliminary data.</text>
</comment>
<sequence length="87" mass="9507">MWSCLILASRLQKRSAGGPRRCDFSANANCTTDARAGEVAPKRTRKGSLPLELTNYLGEAERFLNSGQFDEAEKICQNIISQGKAST</sequence>
<evidence type="ECO:0000313" key="2">
    <source>
        <dbReference type="Proteomes" id="UP000728185"/>
    </source>
</evidence>
<name>A0A8E0S9U7_9TREM</name>
<evidence type="ECO:0000313" key="1">
    <source>
        <dbReference type="EMBL" id="KAA0200676.1"/>
    </source>
</evidence>
<gene>
    <name evidence="1" type="ORF">FBUS_05359</name>
</gene>
<dbReference type="EMBL" id="LUCM01000355">
    <property type="protein sequence ID" value="KAA0200676.1"/>
    <property type="molecule type" value="Genomic_DNA"/>
</dbReference>
<dbReference type="Proteomes" id="UP000728185">
    <property type="component" value="Unassembled WGS sequence"/>
</dbReference>
<reference evidence="1" key="1">
    <citation type="submission" date="2019-05" db="EMBL/GenBank/DDBJ databases">
        <title>Annotation for the trematode Fasciolopsis buski.</title>
        <authorList>
            <person name="Choi Y.-J."/>
        </authorList>
    </citation>
    <scope>NUCLEOTIDE SEQUENCE</scope>
    <source>
        <strain evidence="1">HT</strain>
        <tissue evidence="1">Whole worm</tissue>
    </source>
</reference>
<keyword evidence="2" id="KW-1185">Reference proteome</keyword>